<keyword evidence="3" id="KW-1185">Reference proteome</keyword>
<accession>A0A4Z0BW22</accession>
<comment type="caution">
    <text evidence="2">The sequence shown here is derived from an EMBL/GenBank/DDBJ whole genome shotgun (WGS) entry which is preliminary data.</text>
</comment>
<dbReference type="AlphaFoldDB" id="A0A4Z0BW22"/>
<dbReference type="Gene3D" id="3.30.530.20">
    <property type="match status" value="1"/>
</dbReference>
<evidence type="ECO:0000313" key="3">
    <source>
        <dbReference type="Proteomes" id="UP000298180"/>
    </source>
</evidence>
<sequence>MISAQREVIVRTPATEVWDFVKEVGNWAAQMPGYVRHEESGSDDSLWTLDIQMGPFSRPVELAVHVARWLPGEGADFTLKATYEPFHGEGSFRLSPALGGTTMRMILSAEVTGSMSKMLTAMAVPVLERIANDFSQNLQSALGGPPEAASSTAETATATDDAVRNDPPVGMAAWLRRWVTGIFRRRSDGRTFRG</sequence>
<dbReference type="InterPro" id="IPR019587">
    <property type="entry name" value="Polyketide_cyclase/dehydratase"/>
</dbReference>
<dbReference type="Proteomes" id="UP000298180">
    <property type="component" value="Unassembled WGS sequence"/>
</dbReference>
<dbReference type="RefSeq" id="WP_135264436.1">
    <property type="nucleotide sequence ID" value="NZ_SMLM01000002.1"/>
</dbReference>
<dbReference type="SUPFAM" id="SSF55961">
    <property type="entry name" value="Bet v1-like"/>
    <property type="match status" value="1"/>
</dbReference>
<organism evidence="2 3">
    <name type="scientific">Ramlibacter henchirensis</name>
    <dbReference type="NCBI Taxonomy" id="204072"/>
    <lineage>
        <taxon>Bacteria</taxon>
        <taxon>Pseudomonadati</taxon>
        <taxon>Pseudomonadota</taxon>
        <taxon>Betaproteobacteria</taxon>
        <taxon>Burkholderiales</taxon>
        <taxon>Comamonadaceae</taxon>
        <taxon>Ramlibacter</taxon>
    </lineage>
</organism>
<evidence type="ECO:0000256" key="1">
    <source>
        <dbReference type="SAM" id="MobiDB-lite"/>
    </source>
</evidence>
<dbReference type="EMBL" id="SMLM01000002">
    <property type="protein sequence ID" value="TFZ02912.1"/>
    <property type="molecule type" value="Genomic_DNA"/>
</dbReference>
<protein>
    <submittedName>
        <fullName evidence="2">SRPBCC family protein</fullName>
    </submittedName>
</protein>
<reference evidence="2 3" key="1">
    <citation type="submission" date="2019-03" db="EMBL/GenBank/DDBJ databases">
        <title>Ramlibacter henchirensis DSM 14656, whole genome shotgun sequence.</title>
        <authorList>
            <person name="Zhang X."/>
            <person name="Feng G."/>
            <person name="Zhu H."/>
        </authorList>
    </citation>
    <scope>NUCLEOTIDE SEQUENCE [LARGE SCALE GENOMIC DNA]</scope>
    <source>
        <strain evidence="2 3">DSM 14656</strain>
    </source>
</reference>
<name>A0A4Z0BW22_9BURK</name>
<gene>
    <name evidence="2" type="ORF">EZ313_16895</name>
</gene>
<proteinExistence type="predicted"/>
<feature type="region of interest" description="Disordered" evidence="1">
    <location>
        <begin position="138"/>
        <end position="164"/>
    </location>
</feature>
<dbReference type="OrthoDB" id="7503934at2"/>
<evidence type="ECO:0000313" key="2">
    <source>
        <dbReference type="EMBL" id="TFZ02912.1"/>
    </source>
</evidence>
<dbReference type="InterPro" id="IPR023393">
    <property type="entry name" value="START-like_dom_sf"/>
</dbReference>
<feature type="compositionally biased region" description="Low complexity" evidence="1">
    <location>
        <begin position="147"/>
        <end position="160"/>
    </location>
</feature>
<dbReference type="Pfam" id="PF10604">
    <property type="entry name" value="Polyketide_cyc2"/>
    <property type="match status" value="1"/>
</dbReference>
<dbReference type="CDD" id="cd07812">
    <property type="entry name" value="SRPBCC"/>
    <property type="match status" value="1"/>
</dbReference>